<reference evidence="1 2" key="1">
    <citation type="submission" date="2016-02" db="EMBL/GenBank/DDBJ databases">
        <title>Complete genome sequence and transcriptome regulation of the pentose utilising yeast Sugiyamaella lignohabitans.</title>
        <authorList>
            <person name="Bellasio M."/>
            <person name="Peymann A."/>
            <person name="Valli M."/>
            <person name="Sipitzky M."/>
            <person name="Graf A."/>
            <person name="Sauer M."/>
            <person name="Marx H."/>
            <person name="Mattanovich D."/>
        </authorList>
    </citation>
    <scope>NUCLEOTIDE SEQUENCE [LARGE SCALE GENOMIC DNA]</scope>
    <source>
        <strain evidence="1 2">CBS 10342</strain>
    </source>
</reference>
<dbReference type="RefSeq" id="XP_018738148.1">
    <property type="nucleotide sequence ID" value="XM_018880318.1"/>
</dbReference>
<organism evidence="1 2">
    <name type="scientific">Sugiyamaella lignohabitans</name>
    <dbReference type="NCBI Taxonomy" id="796027"/>
    <lineage>
        <taxon>Eukaryota</taxon>
        <taxon>Fungi</taxon>
        <taxon>Dikarya</taxon>
        <taxon>Ascomycota</taxon>
        <taxon>Saccharomycotina</taxon>
        <taxon>Dipodascomycetes</taxon>
        <taxon>Dipodascales</taxon>
        <taxon>Trichomonascaceae</taxon>
        <taxon>Sugiyamaella</taxon>
    </lineage>
</organism>
<dbReference type="SUPFAM" id="SSF53335">
    <property type="entry name" value="S-adenosyl-L-methionine-dependent methyltransferases"/>
    <property type="match status" value="1"/>
</dbReference>
<dbReference type="PANTHER" id="PTHR14614">
    <property type="entry name" value="HEPATOCELLULAR CARCINOMA-ASSOCIATED ANTIGEN"/>
    <property type="match status" value="1"/>
</dbReference>
<protein>
    <submittedName>
        <fullName evidence="1">Efm2p</fullName>
    </submittedName>
</protein>
<dbReference type="Pfam" id="PF10294">
    <property type="entry name" value="Methyltransf_16"/>
    <property type="match status" value="1"/>
</dbReference>
<dbReference type="AlphaFoldDB" id="A0A167FT42"/>
<dbReference type="EMBL" id="CP014503">
    <property type="protein sequence ID" value="ANB15671.1"/>
    <property type="molecule type" value="Genomic_DNA"/>
</dbReference>
<dbReference type="GO" id="GO:0045905">
    <property type="term" value="P:positive regulation of translational termination"/>
    <property type="evidence" value="ECO:0007669"/>
    <property type="project" value="EnsemblFungi"/>
</dbReference>
<dbReference type="GO" id="GO:0016279">
    <property type="term" value="F:protein-lysine N-methyltransferase activity"/>
    <property type="evidence" value="ECO:0007669"/>
    <property type="project" value="EnsemblFungi"/>
</dbReference>
<proteinExistence type="predicted"/>
<dbReference type="KEGG" id="slb:AWJ20_3309"/>
<keyword evidence="2" id="KW-1185">Reference proteome</keyword>
<gene>
    <name evidence="1" type="primary">EFM2</name>
    <name evidence="1" type="ORF">AWJ20_3309</name>
</gene>
<dbReference type="PANTHER" id="PTHR14614:SF156">
    <property type="entry name" value="PROTEIN-LYSINE N-METHYLTRANSFERASE EFM2"/>
    <property type="match status" value="1"/>
</dbReference>
<name>A0A167FT42_9ASCO</name>
<sequence length="309" mass="35052">MTVEHIFDLPNIRKSPDAAVISSTLDELAPKKRVKNFSRADDNFALFDQSSLFVWLTSLLASPLDWIDSEDVREEIWASASLRLSERCGRTAAPEFEREIEVTLADGTPLEIRLLEPSLTEDSLGLKTWGSALVLANRLAKEHAKLLRDPILELGSGTGLSGIVAAKLGHEIWVSDLPEIIDNLRRNVSMNCNSSDNIRAEVLDWANPSESEIFKEKKEEFSSILVSDPIYSPQHPKMVCDMIKTFLRHTSDALVCVQLPLRRKFEQERTSFYAGLESIGLVRIRYEIEHGVDDFGEMDYAWSSWKWRD</sequence>
<dbReference type="GO" id="GO:0005829">
    <property type="term" value="C:cytosol"/>
    <property type="evidence" value="ECO:0007669"/>
    <property type="project" value="TreeGrafter"/>
</dbReference>
<accession>A0A167FT42</accession>
<dbReference type="Proteomes" id="UP000189580">
    <property type="component" value="Chromosome b"/>
</dbReference>
<evidence type="ECO:0000313" key="2">
    <source>
        <dbReference type="Proteomes" id="UP000189580"/>
    </source>
</evidence>
<evidence type="ECO:0000313" key="1">
    <source>
        <dbReference type="EMBL" id="ANB15671.1"/>
    </source>
</evidence>
<dbReference type="Gene3D" id="3.40.50.150">
    <property type="entry name" value="Vaccinia Virus protein VP39"/>
    <property type="match status" value="1"/>
</dbReference>
<dbReference type="InterPro" id="IPR029063">
    <property type="entry name" value="SAM-dependent_MTases_sf"/>
</dbReference>
<dbReference type="OrthoDB" id="433955at2759"/>
<dbReference type="GeneID" id="30035317"/>
<dbReference type="InterPro" id="IPR019410">
    <property type="entry name" value="Methyltransf_16"/>
</dbReference>